<feature type="active site" description="Proton acceptor" evidence="6 7">
    <location>
        <position position="301"/>
    </location>
</feature>
<dbReference type="EC" id="2.1.1.186" evidence="6"/>
<name>A0A4R6MEJ3_9GAMM</name>
<evidence type="ECO:0000313" key="12">
    <source>
        <dbReference type="EMBL" id="TDO99866.1"/>
    </source>
</evidence>
<comment type="caution">
    <text evidence="12">The sequence shown here is derived from an EMBL/GenBank/DDBJ whole genome shotgun (WGS) entry which is preliminary data.</text>
</comment>
<dbReference type="Pfam" id="PF18125">
    <property type="entry name" value="RlmM_FDX"/>
    <property type="match status" value="1"/>
</dbReference>
<dbReference type="EMBL" id="SNXC01000009">
    <property type="protein sequence ID" value="TDO99866.1"/>
    <property type="molecule type" value="Genomic_DNA"/>
</dbReference>
<dbReference type="Gene3D" id="3.30.70.2810">
    <property type="match status" value="1"/>
</dbReference>
<feature type="binding site" evidence="6 8">
    <location>
        <position position="256"/>
    </location>
    <ligand>
        <name>S-adenosyl-L-methionine</name>
        <dbReference type="ChEBI" id="CHEBI:59789"/>
    </ligand>
</feature>
<dbReference type="GO" id="GO:0008757">
    <property type="term" value="F:S-adenosylmethionine-dependent methyltransferase activity"/>
    <property type="evidence" value="ECO:0007669"/>
    <property type="project" value="UniProtKB-UniRule"/>
</dbReference>
<dbReference type="Gene3D" id="3.40.50.150">
    <property type="entry name" value="Vaccinia Virus protein VP39"/>
    <property type="match status" value="1"/>
</dbReference>
<evidence type="ECO:0000256" key="3">
    <source>
        <dbReference type="ARBA" id="ARBA00022603"/>
    </source>
</evidence>
<sequence>MKNILAYCRIGFEKDCAAELQEIAASYGIYGYCLARESDGYVVFNGVNEGDAEKIIKSLTFNEVVFARQLIAITDLIEFASGSRVEAFLEAAKSLPLAEELWLEVADTNDGKALSALTKKIDKPLRQAWKKAGILRKKAIGIRHHAFFMEGDKAYLGVSFSECRSEFPMGIRRLRFPSAGPSRSTLKLEEAMLQFVPEKTLDRDLNEGMVAVDLGAAPGGWSYQFVKRGIFTISVDNGPMQKELMATGLVDHQKVDGFKFQPDNPVDWMVCDMVERPIMVAKLMAKWLVEGWTKRAIFNLKLPMKKRHQEVSLCLEEIANTLDSAGMKFEMQAKHLYHDREEITVCVMVRK</sequence>
<evidence type="ECO:0000256" key="1">
    <source>
        <dbReference type="ARBA" id="ARBA00022490"/>
    </source>
</evidence>
<evidence type="ECO:0000259" key="9">
    <source>
        <dbReference type="Pfam" id="PF01728"/>
    </source>
</evidence>
<dbReference type="PANTHER" id="PTHR37524">
    <property type="entry name" value="RIBOSOMAL RNA LARGE SUBUNIT METHYLTRANSFERASE M"/>
    <property type="match status" value="1"/>
</dbReference>
<feature type="binding site" evidence="6 8">
    <location>
        <position position="272"/>
    </location>
    <ligand>
        <name>S-adenosyl-L-methionine</name>
        <dbReference type="ChEBI" id="CHEBI:59789"/>
    </ligand>
</feature>
<comment type="similarity">
    <text evidence="6">Belongs to the class I-like SAM-binding methyltransferase superfamily. RNA methyltransferase RlmE family. RlmM subfamily.</text>
</comment>
<dbReference type="GO" id="GO:0006364">
    <property type="term" value="P:rRNA processing"/>
    <property type="evidence" value="ECO:0007669"/>
    <property type="project" value="UniProtKB-UniRule"/>
</dbReference>
<comment type="subcellular location">
    <subcellularLocation>
        <location evidence="6">Cytoplasm</location>
    </subcellularLocation>
</comment>
<dbReference type="Pfam" id="PF21239">
    <property type="entry name" value="RLMM_N"/>
    <property type="match status" value="1"/>
</dbReference>
<keyword evidence="13" id="KW-1185">Reference proteome</keyword>
<dbReference type="Proteomes" id="UP000294656">
    <property type="component" value="Unassembled WGS sequence"/>
</dbReference>
<evidence type="ECO:0000256" key="4">
    <source>
        <dbReference type="ARBA" id="ARBA00022679"/>
    </source>
</evidence>
<evidence type="ECO:0000256" key="6">
    <source>
        <dbReference type="HAMAP-Rule" id="MF_01551"/>
    </source>
</evidence>
<keyword evidence="3 6" id="KW-0489">Methyltransferase</keyword>
<evidence type="ECO:0000256" key="7">
    <source>
        <dbReference type="PIRSR" id="PIRSR028774-1"/>
    </source>
</evidence>
<feature type="domain" description="RlmM ferredoxin-like" evidence="10">
    <location>
        <begin position="1"/>
        <end position="71"/>
    </location>
</feature>
<feature type="domain" description="Ribosomal RNA methyltransferase FtsJ" evidence="9">
    <location>
        <begin position="182"/>
        <end position="274"/>
    </location>
</feature>
<proteinExistence type="inferred from homology"/>
<dbReference type="GO" id="GO:0032259">
    <property type="term" value="P:methylation"/>
    <property type="evidence" value="ECO:0007669"/>
    <property type="project" value="UniProtKB-KW"/>
</dbReference>
<gene>
    <name evidence="6" type="primary">rlmM</name>
    <name evidence="12" type="ORF">DFP79_0875</name>
</gene>
<comment type="catalytic activity">
    <reaction evidence="6">
        <text>cytidine(2498) in 23S rRNA + S-adenosyl-L-methionine = 2'-O-methylcytidine(2498) in 23S rRNA + S-adenosyl-L-homocysteine + H(+)</text>
        <dbReference type="Rhea" id="RHEA:42788"/>
        <dbReference type="Rhea" id="RHEA-COMP:10244"/>
        <dbReference type="Rhea" id="RHEA-COMP:10245"/>
        <dbReference type="ChEBI" id="CHEBI:15378"/>
        <dbReference type="ChEBI" id="CHEBI:57856"/>
        <dbReference type="ChEBI" id="CHEBI:59789"/>
        <dbReference type="ChEBI" id="CHEBI:74495"/>
        <dbReference type="ChEBI" id="CHEBI:82748"/>
        <dbReference type="EC" id="2.1.1.186"/>
    </reaction>
</comment>
<dbReference type="InterPro" id="IPR011224">
    <property type="entry name" value="rRNA_MeTrfase_M"/>
</dbReference>
<protein>
    <recommendedName>
        <fullName evidence="6">Ribosomal RNA large subunit methyltransferase M</fullName>
        <ecNumber evidence="6">2.1.1.186</ecNumber>
    </recommendedName>
    <alternativeName>
        <fullName evidence="6">23S rRNA (cytidine2498-2'-O)-methyltransferase</fullName>
    </alternativeName>
    <alternativeName>
        <fullName evidence="6">23S rRNA 2'-O-ribose methyltransferase RlmM</fullName>
    </alternativeName>
</protein>
<feature type="binding site" evidence="6 8">
    <location>
        <begin position="217"/>
        <end position="220"/>
    </location>
    <ligand>
        <name>S-adenosyl-L-methionine</name>
        <dbReference type="ChEBI" id="CHEBI:59789"/>
    </ligand>
</feature>
<evidence type="ECO:0000256" key="2">
    <source>
        <dbReference type="ARBA" id="ARBA00022552"/>
    </source>
</evidence>
<comment type="subunit">
    <text evidence="6">Monomer.</text>
</comment>
<keyword evidence="1 6" id="KW-0963">Cytoplasm</keyword>
<dbReference type="NCBIfam" id="NF008734">
    <property type="entry name" value="PRK11760.1"/>
    <property type="match status" value="1"/>
</dbReference>
<dbReference type="GO" id="GO:0005737">
    <property type="term" value="C:cytoplasm"/>
    <property type="evidence" value="ECO:0007669"/>
    <property type="project" value="UniProtKB-SubCell"/>
</dbReference>
<dbReference type="InterPro" id="IPR029063">
    <property type="entry name" value="SAM-dependent_MTases_sf"/>
</dbReference>
<keyword evidence="2 6" id="KW-0698">rRNA processing</keyword>
<keyword evidence="5 6" id="KW-0949">S-adenosyl-L-methionine</keyword>
<reference evidence="12 13" key="1">
    <citation type="submission" date="2019-03" db="EMBL/GenBank/DDBJ databases">
        <title>Genomic Encyclopedia of Type Strains, Phase III (KMG-III): the genomes of soil and plant-associated and newly described type strains.</title>
        <authorList>
            <person name="Whitman W."/>
        </authorList>
    </citation>
    <scope>NUCLEOTIDE SEQUENCE [LARGE SCALE GENOMIC DNA]</scope>
    <source>
        <strain evidence="12 13">CECT 7378</strain>
    </source>
</reference>
<evidence type="ECO:0000259" key="10">
    <source>
        <dbReference type="Pfam" id="PF18125"/>
    </source>
</evidence>
<feature type="domain" description="Ribosomal RNA large subunit methyltransferase M THUMP-like" evidence="11">
    <location>
        <begin position="84"/>
        <end position="160"/>
    </location>
</feature>
<evidence type="ECO:0000313" key="13">
    <source>
        <dbReference type="Proteomes" id="UP000294656"/>
    </source>
</evidence>
<dbReference type="PIRSF" id="PIRSF028774">
    <property type="entry name" value="UCP028774"/>
    <property type="match status" value="1"/>
</dbReference>
<feature type="binding site" evidence="6 8">
    <location>
        <position position="236"/>
    </location>
    <ligand>
        <name>S-adenosyl-L-methionine</name>
        <dbReference type="ChEBI" id="CHEBI:59789"/>
    </ligand>
</feature>
<dbReference type="Pfam" id="PF01728">
    <property type="entry name" value="FtsJ"/>
    <property type="match status" value="1"/>
</dbReference>
<accession>A0A4R6MEJ3</accession>
<dbReference type="InterPro" id="IPR040739">
    <property type="entry name" value="RlmM_FDX"/>
</dbReference>
<dbReference type="OrthoDB" id="154490at2"/>
<comment type="function">
    <text evidence="6">Catalyzes the 2'-O-methylation at nucleotide C2498 in 23S rRNA.</text>
</comment>
<dbReference type="RefSeq" id="WP_133502694.1">
    <property type="nucleotide sequence ID" value="NZ_SNXC01000009.1"/>
</dbReference>
<feature type="binding site" evidence="6 8">
    <location>
        <position position="184"/>
    </location>
    <ligand>
        <name>S-adenosyl-L-methionine</name>
        <dbReference type="ChEBI" id="CHEBI:59789"/>
    </ligand>
</feature>
<dbReference type="HAMAP" id="MF_01551">
    <property type="entry name" value="23SrRNA_methyltr_M"/>
    <property type="match status" value="1"/>
</dbReference>
<evidence type="ECO:0000256" key="8">
    <source>
        <dbReference type="PIRSR" id="PIRSR028774-2"/>
    </source>
</evidence>
<organism evidence="12 13">
    <name type="scientific">Marinomonas balearica</name>
    <dbReference type="NCBI Taxonomy" id="491947"/>
    <lineage>
        <taxon>Bacteria</taxon>
        <taxon>Pseudomonadati</taxon>
        <taxon>Pseudomonadota</taxon>
        <taxon>Gammaproteobacteria</taxon>
        <taxon>Oceanospirillales</taxon>
        <taxon>Oceanospirillaceae</taxon>
        <taxon>Marinomonas</taxon>
    </lineage>
</organism>
<evidence type="ECO:0000259" key="11">
    <source>
        <dbReference type="Pfam" id="PF21239"/>
    </source>
</evidence>
<keyword evidence="4 6" id="KW-0808">Transferase</keyword>
<dbReference type="PANTHER" id="PTHR37524:SF2">
    <property type="entry name" value="RIBOSOMAL RNA METHYLTRANSFERASE FTSJ DOMAIN-CONTAINING PROTEIN"/>
    <property type="match status" value="1"/>
</dbReference>
<dbReference type="SUPFAM" id="SSF53335">
    <property type="entry name" value="S-adenosyl-L-methionine-dependent methyltransferases"/>
    <property type="match status" value="1"/>
</dbReference>
<dbReference type="Gene3D" id="3.30.2300.20">
    <property type="match status" value="1"/>
</dbReference>
<evidence type="ECO:0000256" key="5">
    <source>
        <dbReference type="ARBA" id="ARBA00022691"/>
    </source>
</evidence>
<dbReference type="AlphaFoldDB" id="A0A4R6MEJ3"/>
<dbReference type="InterPro" id="IPR002877">
    <property type="entry name" value="RNA_MeTrfase_FtsJ_dom"/>
</dbReference>
<dbReference type="InterPro" id="IPR048646">
    <property type="entry name" value="RlmM_THUMP-like"/>
</dbReference>